<proteinExistence type="predicted"/>
<dbReference type="EMBL" id="MU001638">
    <property type="protein sequence ID" value="KAF2481336.1"/>
    <property type="molecule type" value="Genomic_DNA"/>
</dbReference>
<dbReference type="PANTHER" id="PTHR42791">
    <property type="entry name" value="GNAT FAMILY ACETYLTRANSFERASE"/>
    <property type="match status" value="1"/>
</dbReference>
<dbReference type="Pfam" id="PF00583">
    <property type="entry name" value="Acetyltransf_1"/>
    <property type="match status" value="1"/>
</dbReference>
<feature type="domain" description="N-acetyltransferase" evidence="1">
    <location>
        <begin position="41"/>
        <end position="177"/>
    </location>
</feature>
<dbReference type="OrthoDB" id="4738875at2759"/>
<dbReference type="SUPFAM" id="SSF55729">
    <property type="entry name" value="Acyl-CoA N-acyltransferases (Nat)"/>
    <property type="match status" value="1"/>
</dbReference>
<gene>
    <name evidence="2" type="ORF">BDY17DRAFT_186922</name>
</gene>
<evidence type="ECO:0000313" key="3">
    <source>
        <dbReference type="Proteomes" id="UP000799767"/>
    </source>
</evidence>
<dbReference type="AlphaFoldDB" id="A0A6A6PNG3"/>
<dbReference type="InterPro" id="IPR000182">
    <property type="entry name" value="GNAT_dom"/>
</dbReference>
<dbReference type="InterPro" id="IPR016181">
    <property type="entry name" value="Acyl_CoA_acyltransferase"/>
</dbReference>
<dbReference type="Gene3D" id="3.40.630.30">
    <property type="match status" value="1"/>
</dbReference>
<protein>
    <recommendedName>
        <fullName evidence="1">N-acetyltransferase domain-containing protein</fullName>
    </recommendedName>
</protein>
<sequence length="217" mass="24931">MAITLKDATLPQDFHRMGELIVDAWQDYSFWTAIQHEATREDAVAWMRDRFAGLFSKPYHHFYVLVDEQNGKTVAFTGLQVPAHISEQDKAEPMQIPEIPKGMRAELVPTFFDVLGAGTRHGYDPEKDFHRRGTFVDLDYQKKGLGTRLTRYCNDIADRAGARTVVPATKNSIQMFKSNEFVVKEEFHVDLEPYTGRKGLEDFWLLIREPHPPSSSK</sequence>
<organism evidence="2 3">
    <name type="scientific">Neohortaea acidophila</name>
    <dbReference type="NCBI Taxonomy" id="245834"/>
    <lineage>
        <taxon>Eukaryota</taxon>
        <taxon>Fungi</taxon>
        <taxon>Dikarya</taxon>
        <taxon>Ascomycota</taxon>
        <taxon>Pezizomycotina</taxon>
        <taxon>Dothideomycetes</taxon>
        <taxon>Dothideomycetidae</taxon>
        <taxon>Mycosphaerellales</taxon>
        <taxon>Teratosphaeriaceae</taxon>
        <taxon>Neohortaea</taxon>
    </lineage>
</organism>
<dbReference type="PANTHER" id="PTHR42791:SF2">
    <property type="entry name" value="N-ACETYLTRANSFERASE DOMAIN-CONTAINING PROTEIN"/>
    <property type="match status" value="1"/>
</dbReference>
<accession>A0A6A6PNG3</accession>
<dbReference type="Proteomes" id="UP000799767">
    <property type="component" value="Unassembled WGS sequence"/>
</dbReference>
<dbReference type="RefSeq" id="XP_033587906.1">
    <property type="nucleotide sequence ID" value="XM_033729972.1"/>
</dbReference>
<keyword evidence="3" id="KW-1185">Reference proteome</keyword>
<name>A0A6A6PNG3_9PEZI</name>
<dbReference type="InterPro" id="IPR052523">
    <property type="entry name" value="Trichothecene_AcTrans"/>
</dbReference>
<dbReference type="GO" id="GO:0016747">
    <property type="term" value="F:acyltransferase activity, transferring groups other than amino-acyl groups"/>
    <property type="evidence" value="ECO:0007669"/>
    <property type="project" value="InterPro"/>
</dbReference>
<reference evidence="2" key="1">
    <citation type="journal article" date="2020" name="Stud. Mycol.">
        <title>101 Dothideomycetes genomes: a test case for predicting lifestyles and emergence of pathogens.</title>
        <authorList>
            <person name="Haridas S."/>
            <person name="Albert R."/>
            <person name="Binder M."/>
            <person name="Bloem J."/>
            <person name="Labutti K."/>
            <person name="Salamov A."/>
            <person name="Andreopoulos B."/>
            <person name="Baker S."/>
            <person name="Barry K."/>
            <person name="Bills G."/>
            <person name="Bluhm B."/>
            <person name="Cannon C."/>
            <person name="Castanera R."/>
            <person name="Culley D."/>
            <person name="Daum C."/>
            <person name="Ezra D."/>
            <person name="Gonzalez J."/>
            <person name="Henrissat B."/>
            <person name="Kuo A."/>
            <person name="Liang C."/>
            <person name="Lipzen A."/>
            <person name="Lutzoni F."/>
            <person name="Magnuson J."/>
            <person name="Mondo S."/>
            <person name="Nolan M."/>
            <person name="Ohm R."/>
            <person name="Pangilinan J."/>
            <person name="Park H.-J."/>
            <person name="Ramirez L."/>
            <person name="Alfaro M."/>
            <person name="Sun H."/>
            <person name="Tritt A."/>
            <person name="Yoshinaga Y."/>
            <person name="Zwiers L.-H."/>
            <person name="Turgeon B."/>
            <person name="Goodwin S."/>
            <person name="Spatafora J."/>
            <person name="Crous P."/>
            <person name="Grigoriev I."/>
        </authorList>
    </citation>
    <scope>NUCLEOTIDE SEQUENCE</scope>
    <source>
        <strain evidence="2">CBS 113389</strain>
    </source>
</reference>
<evidence type="ECO:0000259" key="1">
    <source>
        <dbReference type="Pfam" id="PF00583"/>
    </source>
</evidence>
<evidence type="ECO:0000313" key="2">
    <source>
        <dbReference type="EMBL" id="KAF2481336.1"/>
    </source>
</evidence>
<dbReference type="GeneID" id="54470974"/>
<dbReference type="CDD" id="cd04301">
    <property type="entry name" value="NAT_SF"/>
    <property type="match status" value="1"/>
</dbReference>